<organism evidence="3">
    <name type="scientific">Fagus sylvatica</name>
    <name type="common">Beechnut</name>
    <dbReference type="NCBI Taxonomy" id="28930"/>
    <lineage>
        <taxon>Eukaryota</taxon>
        <taxon>Viridiplantae</taxon>
        <taxon>Streptophyta</taxon>
        <taxon>Embryophyta</taxon>
        <taxon>Tracheophyta</taxon>
        <taxon>Spermatophyta</taxon>
        <taxon>Magnoliopsida</taxon>
        <taxon>eudicotyledons</taxon>
        <taxon>Gunneridae</taxon>
        <taxon>Pentapetalae</taxon>
        <taxon>rosids</taxon>
        <taxon>fabids</taxon>
        <taxon>Fagales</taxon>
        <taxon>Fagaceae</taxon>
        <taxon>Fagus</taxon>
    </lineage>
</organism>
<dbReference type="SUPFAM" id="SSF56672">
    <property type="entry name" value="DNA/RNA polymerases"/>
    <property type="match status" value="1"/>
</dbReference>
<evidence type="ECO:0000313" key="3">
    <source>
        <dbReference type="EMBL" id="SPD31742.1"/>
    </source>
</evidence>
<dbReference type="Gene3D" id="3.60.10.10">
    <property type="entry name" value="Endonuclease/exonuclease/phosphatase"/>
    <property type="match status" value="1"/>
</dbReference>
<feature type="compositionally biased region" description="Basic residues" evidence="1">
    <location>
        <begin position="1"/>
        <end position="14"/>
    </location>
</feature>
<dbReference type="InterPro" id="IPR000477">
    <property type="entry name" value="RT_dom"/>
</dbReference>
<accession>A0A2N9J3H3</accession>
<reference evidence="3" key="1">
    <citation type="submission" date="2018-02" db="EMBL/GenBank/DDBJ databases">
        <authorList>
            <person name="Cohen D.B."/>
            <person name="Kent A.D."/>
        </authorList>
    </citation>
    <scope>NUCLEOTIDE SEQUENCE</scope>
</reference>
<dbReference type="EMBL" id="OIVN01006376">
    <property type="protein sequence ID" value="SPD31742.1"/>
    <property type="molecule type" value="Genomic_DNA"/>
</dbReference>
<evidence type="ECO:0000256" key="1">
    <source>
        <dbReference type="SAM" id="MobiDB-lite"/>
    </source>
</evidence>
<dbReference type="PANTHER" id="PTHR33116">
    <property type="entry name" value="REVERSE TRANSCRIPTASE ZINC-BINDING DOMAIN-CONTAINING PROTEIN-RELATED-RELATED"/>
    <property type="match status" value="1"/>
</dbReference>
<feature type="region of interest" description="Disordered" evidence="1">
    <location>
        <begin position="1"/>
        <end position="26"/>
    </location>
</feature>
<name>A0A2N9J3H3_FAGSY</name>
<sequence>MVNRRGGKKGRGRPRKDASSQMQESPLANPCSIFSCDEGLVHEQVCEGVVLEDSPAHDPSQVPLCRGTHEDNLNWATLSDLDKEDNPFGFVSSTCMDAMGVTIGDSQGISSLQVEVGNSKASIVVDVLEDSSGEAVHLDLGLDDSDQAGTTNNFTAEPEQSWRALFLDEHRTGVKLKYHAPLKVEGKVVVKPPQKAVDEGIAKWESSLVGQFLEKSLPFWLVKRTTFRVEIVYLSLESGIFANKPLILRKWKPGLQPMDLSLKEIPIWIKILHLPIEYWNPTCLSYVASGVGKPLYADANMESNSRLGFARVFVEVDIDTQFPEEIEVDMGNGQSFVVGIEYPWIPVKCKKCSVFGHLTRECGAPGDPGHGTKIKKQWKPKQQLGTTRTVLTEQPPSEETEVISSPSNGFSNLTVQQVIEEALKSSSKLKYQSKRKGGLKGVGEGFKGRDNPPPIPLYEVRKQISSCKANLVYLVETRIKDCNFTTNKDRSAQCLHCWVQMLDMQCTFFITFIYASNDGMNRRALWSDLEAFQNSICDSPWLLAGDFNVIKDPSQKLGNMILNSYEQEFLACTEFIGVEDHPAVGCYYTWTNRREDGVFVMKKLDRVLVNHQWLHLFPQCIVHFLPPGVSDHSMAYISIGERQDFGPKPFKFFNIWTEHNDFLTWIEDAWSADVTGSHMFRLYSRLKAVKAKLKRVNKDLYGCISQKVLIARQKLRKCANEVIAKTWRGEMITTVSTLMDSTISDNTKVLLAKEVTEEEIKSSMFSLGSEKAPGPDGFTACFFKKAWPIVGSDVCKAIQSFFQSGRVISENILLAQELVKGYHKNKGKARCAIKVDLKKAYDSVEWNFILMSLLAVGCPANFVNWIRECITTPRFSIALNGSLVGYFKGGKGLRQGDPLSPYLFVMAMEVFTKLLSARVRAYPQFQFHPHCKNQHITHLCFADDLMLFVAADIPSIKLIKVALEDFRLLSGLSVNQSKSEVFCAAVSAGLQTQILSTLQFRSGRLPVRYLGMPLIAGKLSYADCKPLIDKITSRISSWSVKLLSFSGRLQLIQSVLNSIQMFWSSIFILPKKVVKAIEQRFNQFLWKGQEGGKGGIKVSWDQVCLPKQEGGLGLKKVEDWNKAAVMKHIWNLFTQAGSLWVAWIHSELLKGRSFWTVKIPQDCSWGWRKLLKLRADARSLLSFEVGDGKNIFLWHDCWHPNGTLYQKYGHRIVYDAASSLNAKVSSILQNKEWCWRPARSEDLVDIQSKLSLVQIKDSDKGYLAA</sequence>
<dbReference type="Pfam" id="PF00078">
    <property type="entry name" value="RVT_1"/>
    <property type="match status" value="1"/>
</dbReference>
<gene>
    <name evidence="3" type="ORF">FSB_LOCUS59624</name>
</gene>
<protein>
    <recommendedName>
        <fullName evidence="2">Reverse transcriptase domain-containing protein</fullName>
    </recommendedName>
</protein>
<proteinExistence type="predicted"/>
<dbReference type="InterPro" id="IPR043502">
    <property type="entry name" value="DNA/RNA_pol_sf"/>
</dbReference>
<dbReference type="AlphaFoldDB" id="A0A2N9J3H3"/>
<dbReference type="SUPFAM" id="SSF56219">
    <property type="entry name" value="DNase I-like"/>
    <property type="match status" value="1"/>
</dbReference>
<dbReference type="CDD" id="cd01650">
    <property type="entry name" value="RT_nLTR_like"/>
    <property type="match status" value="1"/>
</dbReference>
<evidence type="ECO:0000259" key="2">
    <source>
        <dbReference type="PROSITE" id="PS50878"/>
    </source>
</evidence>
<dbReference type="PROSITE" id="PS50878">
    <property type="entry name" value="RT_POL"/>
    <property type="match status" value="1"/>
</dbReference>
<feature type="domain" description="Reverse transcriptase" evidence="2">
    <location>
        <begin position="677"/>
        <end position="1014"/>
    </location>
</feature>
<dbReference type="InterPro" id="IPR036691">
    <property type="entry name" value="Endo/exonu/phosph_ase_sf"/>
</dbReference>
<dbReference type="PANTHER" id="PTHR33116:SF76">
    <property type="entry name" value="DUF4283 DOMAIN-CONTAINING PROTEIN"/>
    <property type="match status" value="1"/>
</dbReference>